<reference evidence="1 2" key="1">
    <citation type="journal article" date="2021" name="ISME Commun">
        <title>Automated analysis of genomic sequences facilitates high-throughput and comprehensive description of bacteria.</title>
        <authorList>
            <person name="Hitch T.C.A."/>
        </authorList>
    </citation>
    <scope>NUCLEOTIDE SEQUENCE [LARGE SCALE GENOMIC DNA]</scope>
    <source>
        <strain evidence="1 2">H2_18</strain>
    </source>
</reference>
<dbReference type="Proteomes" id="UP001652394">
    <property type="component" value="Unassembled WGS sequence"/>
</dbReference>
<proteinExistence type="predicted"/>
<dbReference type="EMBL" id="JAOQJX010000015">
    <property type="protein sequence ID" value="MCU6748030.1"/>
    <property type="molecule type" value="Genomic_DNA"/>
</dbReference>
<accession>A0ABT2TCK9</accession>
<organism evidence="1 2">
    <name type="scientific">Faecalicatena acetigenes</name>
    <dbReference type="NCBI Taxonomy" id="2981790"/>
    <lineage>
        <taxon>Bacteria</taxon>
        <taxon>Bacillati</taxon>
        <taxon>Bacillota</taxon>
        <taxon>Clostridia</taxon>
        <taxon>Lachnospirales</taxon>
        <taxon>Lachnospiraceae</taxon>
        <taxon>Faecalicatena</taxon>
    </lineage>
</organism>
<evidence type="ECO:0000313" key="1">
    <source>
        <dbReference type="EMBL" id="MCU6748030.1"/>
    </source>
</evidence>
<sequence length="60" mass="6713">MSPIKKGTKLTSNPRNVRLEIRLTQEESDLLEKCASKMNTTKTKVINKGIELVNAELNKG</sequence>
<evidence type="ECO:0000313" key="2">
    <source>
        <dbReference type="Proteomes" id="UP001652394"/>
    </source>
</evidence>
<dbReference type="RefSeq" id="WP_267304136.1">
    <property type="nucleotide sequence ID" value="NZ_JAOQJX010000015.1"/>
</dbReference>
<protein>
    <submittedName>
        <fullName evidence="1">CopG family transcriptional regulator</fullName>
    </submittedName>
</protein>
<gene>
    <name evidence="1" type="ORF">OCV51_10270</name>
</gene>
<keyword evidence="2" id="KW-1185">Reference proteome</keyword>
<comment type="caution">
    <text evidence="1">The sequence shown here is derived from an EMBL/GenBank/DDBJ whole genome shotgun (WGS) entry which is preliminary data.</text>
</comment>
<name>A0ABT2TCK9_9FIRM</name>